<gene>
    <name evidence="5" type="ORF">KK083_16510</name>
</gene>
<evidence type="ECO:0000256" key="1">
    <source>
        <dbReference type="ARBA" id="ARBA00023015"/>
    </source>
</evidence>
<keyword evidence="3" id="KW-0804">Transcription</keyword>
<evidence type="ECO:0000313" key="5">
    <source>
        <dbReference type="EMBL" id="MBT1698495.1"/>
    </source>
</evidence>
<dbReference type="AlphaFoldDB" id="A0AAP2DLH5"/>
<evidence type="ECO:0000259" key="4">
    <source>
        <dbReference type="PROSITE" id="PS50987"/>
    </source>
</evidence>
<dbReference type="GO" id="GO:0003677">
    <property type="term" value="F:DNA binding"/>
    <property type="evidence" value="ECO:0007669"/>
    <property type="project" value="UniProtKB-KW"/>
</dbReference>
<dbReference type="InterPro" id="IPR036390">
    <property type="entry name" value="WH_DNA-bd_sf"/>
</dbReference>
<dbReference type="EMBL" id="JAHESF010000015">
    <property type="protein sequence ID" value="MBT1698495.1"/>
    <property type="molecule type" value="Genomic_DNA"/>
</dbReference>
<evidence type="ECO:0000256" key="2">
    <source>
        <dbReference type="ARBA" id="ARBA00023125"/>
    </source>
</evidence>
<dbReference type="Proteomes" id="UP001319200">
    <property type="component" value="Unassembled WGS sequence"/>
</dbReference>
<dbReference type="PROSITE" id="PS50987">
    <property type="entry name" value="HTH_ARSR_2"/>
    <property type="match status" value="1"/>
</dbReference>
<dbReference type="NCBIfam" id="NF033788">
    <property type="entry name" value="HTH_metalloreg"/>
    <property type="match status" value="1"/>
</dbReference>
<dbReference type="Pfam" id="PF12840">
    <property type="entry name" value="HTH_20"/>
    <property type="match status" value="1"/>
</dbReference>
<dbReference type="PANTHER" id="PTHR33154:SF33">
    <property type="entry name" value="TRANSCRIPTIONAL REPRESSOR SDPR"/>
    <property type="match status" value="1"/>
</dbReference>
<dbReference type="InterPro" id="IPR036388">
    <property type="entry name" value="WH-like_DNA-bd_sf"/>
</dbReference>
<dbReference type="SMART" id="SM00418">
    <property type="entry name" value="HTH_ARSR"/>
    <property type="match status" value="1"/>
</dbReference>
<comment type="caution">
    <text evidence="5">The sequence shown here is derived from an EMBL/GenBank/DDBJ whole genome shotgun (WGS) entry which is preliminary data.</text>
</comment>
<dbReference type="RefSeq" id="WP_254164704.1">
    <property type="nucleotide sequence ID" value="NZ_JAHESF010000015.1"/>
</dbReference>
<dbReference type="InterPro" id="IPR051081">
    <property type="entry name" value="HTH_MetalResp_TranReg"/>
</dbReference>
<reference evidence="5 6" key="1">
    <citation type="submission" date="2021-05" db="EMBL/GenBank/DDBJ databases">
        <title>A Polyphasic approach of four new species of the genus Ohtaekwangia: Ohtaekwangia histidinii sp. nov., Ohtaekwangia cretensis sp. nov., Ohtaekwangia indiensis sp. nov., Ohtaekwangia reichenbachii sp. nov. from diverse environment.</title>
        <authorList>
            <person name="Octaviana S."/>
        </authorList>
    </citation>
    <scope>NUCLEOTIDE SEQUENCE [LARGE SCALE GENOMIC DNA]</scope>
    <source>
        <strain evidence="5 6">PWU4</strain>
    </source>
</reference>
<proteinExistence type="predicted"/>
<protein>
    <submittedName>
        <fullName evidence="5">Winged helix-turn-helix domain-containing protein</fullName>
    </submittedName>
</protein>
<keyword evidence="1" id="KW-0805">Transcription regulation</keyword>
<dbReference type="SUPFAM" id="SSF46785">
    <property type="entry name" value="Winged helix' DNA-binding domain"/>
    <property type="match status" value="1"/>
</dbReference>
<organism evidence="5 6">
    <name type="scientific">Chryseosolibacter histidini</name>
    <dbReference type="NCBI Taxonomy" id="2782349"/>
    <lineage>
        <taxon>Bacteria</taxon>
        <taxon>Pseudomonadati</taxon>
        <taxon>Bacteroidota</taxon>
        <taxon>Cytophagia</taxon>
        <taxon>Cytophagales</taxon>
        <taxon>Chryseotaleaceae</taxon>
        <taxon>Chryseosolibacter</taxon>
    </lineage>
</organism>
<accession>A0AAP2DLH5</accession>
<sequence>MATKTQDLKAIEKISKALGDRNRLNILQHITKKGGCAQCSEIHDIIDLAQPSISHHVKILTEAGLIEPEKEGRNFKYTLNTSVLNDYLKFLEKLKND</sequence>
<evidence type="ECO:0000313" key="6">
    <source>
        <dbReference type="Proteomes" id="UP001319200"/>
    </source>
</evidence>
<dbReference type="PRINTS" id="PR00778">
    <property type="entry name" value="HTHARSR"/>
</dbReference>
<name>A0AAP2DLH5_9BACT</name>
<dbReference type="InterPro" id="IPR001845">
    <property type="entry name" value="HTH_ArsR_DNA-bd_dom"/>
</dbReference>
<evidence type="ECO:0000256" key="3">
    <source>
        <dbReference type="ARBA" id="ARBA00023163"/>
    </source>
</evidence>
<keyword evidence="6" id="KW-1185">Reference proteome</keyword>
<dbReference type="PANTHER" id="PTHR33154">
    <property type="entry name" value="TRANSCRIPTIONAL REGULATOR, ARSR FAMILY"/>
    <property type="match status" value="1"/>
</dbReference>
<dbReference type="Gene3D" id="1.10.10.10">
    <property type="entry name" value="Winged helix-like DNA-binding domain superfamily/Winged helix DNA-binding domain"/>
    <property type="match status" value="1"/>
</dbReference>
<feature type="domain" description="HTH arsR-type" evidence="4">
    <location>
        <begin position="3"/>
        <end position="97"/>
    </location>
</feature>
<dbReference type="CDD" id="cd00090">
    <property type="entry name" value="HTH_ARSR"/>
    <property type="match status" value="1"/>
</dbReference>
<keyword evidence="2" id="KW-0238">DNA-binding</keyword>
<dbReference type="GO" id="GO:0003700">
    <property type="term" value="F:DNA-binding transcription factor activity"/>
    <property type="evidence" value="ECO:0007669"/>
    <property type="project" value="InterPro"/>
</dbReference>
<dbReference type="InterPro" id="IPR011991">
    <property type="entry name" value="ArsR-like_HTH"/>
</dbReference>